<feature type="domain" description="F5/8 type C" evidence="2">
    <location>
        <begin position="38"/>
        <end position="174"/>
    </location>
</feature>
<dbReference type="Gene3D" id="3.20.20.80">
    <property type="entry name" value="Glycosidases"/>
    <property type="match status" value="1"/>
</dbReference>
<name>A0ABV5TJP5_9ACTN</name>
<evidence type="ECO:0000313" key="3">
    <source>
        <dbReference type="EMBL" id="MFB9679339.1"/>
    </source>
</evidence>
<dbReference type="InterPro" id="IPR053183">
    <property type="entry name" value="ASL1"/>
</dbReference>
<feature type="region of interest" description="Disordered" evidence="1">
    <location>
        <begin position="175"/>
        <end position="242"/>
    </location>
</feature>
<dbReference type="EMBL" id="JBHMBS010000015">
    <property type="protein sequence ID" value="MFB9679339.1"/>
    <property type="molecule type" value="Genomic_DNA"/>
</dbReference>
<dbReference type="Proteomes" id="UP001589610">
    <property type="component" value="Unassembled WGS sequence"/>
</dbReference>
<dbReference type="InterPro" id="IPR017853">
    <property type="entry name" value="GH"/>
</dbReference>
<sequence length="480" mass="50625">MSETVPRGVAAGRTAGRHVRRAALVSALVAVMGASVVHGALPAGAADAPVSQGRAAVASSAERGDLSAAAAVDGDSGTRWSSKFSDPQWLQVDLGRPTAISKIVLNWERAYATAFRIQTSSGGGQWKTIHSTTAGKGGVQTLDVSATGRYVRLHATKRSSQYGVSLWEFQVFGKGSTTPVPSATPTRPTPSSSPSRTPSPTPSATPTRPTPSSTPSATPSKTPTTPVPEVPPTGTSGKKGVGVWQAPNVSAALEASGADWYYTWSTNHNGVTTPKGTEFVPMIWGAAGVTDQNLAQAKNAGSPYLLGFNEPDFAEQSNMSVEQALSLWPRLTATGLKVGSPAVAWGGDRAGGWLDRFMTGAAQKNQRVDFITLHWYGGDFRTEAAVGQLKSYIQAVYERYRKPIWLTEFALIDFSNGVRFPTDAQQAAFVTASAKMLASLPYVQRYAWFGLPSSDTEPNSGLFRSNGVATPAGRAFQAAE</sequence>
<dbReference type="PANTHER" id="PTHR34154:SF3">
    <property type="entry name" value="ALKALI-SENSITIVE LINKAGE PROTEIN 1"/>
    <property type="match status" value="1"/>
</dbReference>
<dbReference type="InterPro" id="IPR008979">
    <property type="entry name" value="Galactose-bd-like_sf"/>
</dbReference>
<accession>A0ABV5TJP5</accession>
<dbReference type="RefSeq" id="WP_386160741.1">
    <property type="nucleotide sequence ID" value="NZ_JBHMBS010000015.1"/>
</dbReference>
<dbReference type="Pfam" id="PF11790">
    <property type="entry name" value="Glyco_hydro_cc"/>
    <property type="match status" value="1"/>
</dbReference>
<evidence type="ECO:0000259" key="2">
    <source>
        <dbReference type="PROSITE" id="PS50022"/>
    </source>
</evidence>
<keyword evidence="3" id="KW-0378">Hydrolase</keyword>
<keyword evidence="4" id="KW-1185">Reference proteome</keyword>
<organism evidence="3 4">
    <name type="scientific">Streptosporangium vulgare</name>
    <dbReference type="NCBI Taxonomy" id="46190"/>
    <lineage>
        <taxon>Bacteria</taxon>
        <taxon>Bacillati</taxon>
        <taxon>Actinomycetota</taxon>
        <taxon>Actinomycetes</taxon>
        <taxon>Streptosporangiales</taxon>
        <taxon>Streptosporangiaceae</taxon>
        <taxon>Streptosporangium</taxon>
    </lineage>
</organism>
<gene>
    <name evidence="3" type="ORF">ACFFRH_27990</name>
</gene>
<feature type="compositionally biased region" description="Low complexity" evidence="1">
    <location>
        <begin position="176"/>
        <end position="196"/>
    </location>
</feature>
<comment type="caution">
    <text evidence="3">The sequence shown here is derived from an EMBL/GenBank/DDBJ whole genome shotgun (WGS) entry which is preliminary data.</text>
</comment>
<proteinExistence type="predicted"/>
<dbReference type="Pfam" id="PF00754">
    <property type="entry name" value="F5_F8_type_C"/>
    <property type="match status" value="1"/>
</dbReference>
<dbReference type="PANTHER" id="PTHR34154">
    <property type="entry name" value="ALKALI-SENSITIVE LINKAGE PROTEIN 1"/>
    <property type="match status" value="1"/>
</dbReference>
<dbReference type="InterPro" id="IPR024655">
    <property type="entry name" value="Asl1_glyco_hydro_catalytic"/>
</dbReference>
<dbReference type="SUPFAM" id="SSF51445">
    <property type="entry name" value="(Trans)glycosidases"/>
    <property type="match status" value="1"/>
</dbReference>
<dbReference type="PROSITE" id="PS50022">
    <property type="entry name" value="FA58C_3"/>
    <property type="match status" value="1"/>
</dbReference>
<feature type="compositionally biased region" description="Low complexity" evidence="1">
    <location>
        <begin position="204"/>
        <end position="224"/>
    </location>
</feature>
<dbReference type="SUPFAM" id="SSF49785">
    <property type="entry name" value="Galactose-binding domain-like"/>
    <property type="match status" value="1"/>
</dbReference>
<protein>
    <submittedName>
        <fullName evidence="3">Glycosyl hydrolase</fullName>
    </submittedName>
</protein>
<dbReference type="InterPro" id="IPR000421">
    <property type="entry name" value="FA58C"/>
</dbReference>
<evidence type="ECO:0000256" key="1">
    <source>
        <dbReference type="SAM" id="MobiDB-lite"/>
    </source>
</evidence>
<dbReference type="Gene3D" id="2.60.120.260">
    <property type="entry name" value="Galactose-binding domain-like"/>
    <property type="match status" value="1"/>
</dbReference>
<evidence type="ECO:0000313" key="4">
    <source>
        <dbReference type="Proteomes" id="UP001589610"/>
    </source>
</evidence>
<dbReference type="GO" id="GO:0016787">
    <property type="term" value="F:hydrolase activity"/>
    <property type="evidence" value="ECO:0007669"/>
    <property type="project" value="UniProtKB-KW"/>
</dbReference>
<reference evidence="3 4" key="1">
    <citation type="submission" date="2024-09" db="EMBL/GenBank/DDBJ databases">
        <authorList>
            <person name="Sun Q."/>
            <person name="Mori K."/>
        </authorList>
    </citation>
    <scope>NUCLEOTIDE SEQUENCE [LARGE SCALE GENOMIC DNA]</scope>
    <source>
        <strain evidence="3 4">JCM 3028</strain>
    </source>
</reference>